<evidence type="ECO:0008006" key="5">
    <source>
        <dbReference type="Google" id="ProtNLM"/>
    </source>
</evidence>
<protein>
    <recommendedName>
        <fullName evidence="5">C2H2-type domain-containing protein</fullName>
    </recommendedName>
</protein>
<feature type="region of interest" description="Disordered" evidence="2">
    <location>
        <begin position="1"/>
        <end position="21"/>
    </location>
</feature>
<accession>A0A015JW49</accession>
<feature type="compositionally biased region" description="Polar residues" evidence="2">
    <location>
        <begin position="11"/>
        <end position="21"/>
    </location>
</feature>
<keyword evidence="4" id="KW-1185">Reference proteome</keyword>
<dbReference type="AlphaFoldDB" id="A0A015JW49"/>
<feature type="region of interest" description="Disordered" evidence="2">
    <location>
        <begin position="478"/>
        <end position="498"/>
    </location>
</feature>
<evidence type="ECO:0000256" key="1">
    <source>
        <dbReference type="SAM" id="Coils"/>
    </source>
</evidence>
<evidence type="ECO:0000313" key="3">
    <source>
        <dbReference type="EMBL" id="EXX59324.1"/>
    </source>
</evidence>
<evidence type="ECO:0000313" key="4">
    <source>
        <dbReference type="Proteomes" id="UP000022910"/>
    </source>
</evidence>
<organism evidence="3 4">
    <name type="scientific">Rhizophagus irregularis (strain DAOM 197198w)</name>
    <name type="common">Glomus intraradices</name>
    <dbReference type="NCBI Taxonomy" id="1432141"/>
    <lineage>
        <taxon>Eukaryota</taxon>
        <taxon>Fungi</taxon>
        <taxon>Fungi incertae sedis</taxon>
        <taxon>Mucoromycota</taxon>
        <taxon>Glomeromycotina</taxon>
        <taxon>Glomeromycetes</taxon>
        <taxon>Glomerales</taxon>
        <taxon>Glomeraceae</taxon>
        <taxon>Rhizophagus</taxon>
    </lineage>
</organism>
<name>A0A015JW49_RHIIW</name>
<dbReference type="EMBL" id="JEMT01026500">
    <property type="protein sequence ID" value="EXX59324.1"/>
    <property type="molecule type" value="Genomic_DNA"/>
</dbReference>
<feature type="coiled-coil region" evidence="1">
    <location>
        <begin position="141"/>
        <end position="168"/>
    </location>
</feature>
<evidence type="ECO:0000256" key="2">
    <source>
        <dbReference type="SAM" id="MobiDB-lite"/>
    </source>
</evidence>
<dbReference type="Proteomes" id="UP000022910">
    <property type="component" value="Unassembled WGS sequence"/>
</dbReference>
<proteinExistence type="predicted"/>
<dbReference type="OrthoDB" id="10409912at2759"/>
<reference evidence="3 4" key="1">
    <citation type="submission" date="2014-02" db="EMBL/GenBank/DDBJ databases">
        <title>Single nucleus genome sequencing reveals high similarity among nuclei of an endomycorrhizal fungus.</title>
        <authorList>
            <person name="Lin K."/>
            <person name="Geurts R."/>
            <person name="Zhang Z."/>
            <person name="Limpens E."/>
            <person name="Saunders D.G."/>
            <person name="Mu D."/>
            <person name="Pang E."/>
            <person name="Cao H."/>
            <person name="Cha H."/>
            <person name="Lin T."/>
            <person name="Zhou Q."/>
            <person name="Shang Y."/>
            <person name="Li Y."/>
            <person name="Ivanov S."/>
            <person name="Sharma T."/>
            <person name="Velzen R.V."/>
            <person name="Ruijter N.D."/>
            <person name="Aanen D.K."/>
            <person name="Win J."/>
            <person name="Kamoun S."/>
            <person name="Bisseling T."/>
            <person name="Huang S."/>
        </authorList>
    </citation>
    <scope>NUCLEOTIDE SEQUENCE [LARGE SCALE GENOMIC DNA]</scope>
    <source>
        <strain evidence="4">DAOM197198w</strain>
    </source>
</reference>
<dbReference type="PANTHER" id="PTHR46954:SF1">
    <property type="entry name" value="C2H2-TYPE DOMAIN-CONTAINING PROTEIN"/>
    <property type="match status" value="1"/>
</dbReference>
<dbReference type="PANTHER" id="PTHR46954">
    <property type="entry name" value="C2H2-TYPE DOMAIN-CONTAINING PROTEIN"/>
    <property type="match status" value="1"/>
</dbReference>
<dbReference type="HOGENOM" id="CLU_029278_2_0_1"/>
<sequence length="676" mass="77322">MRYKHSVPIEKSNSLPSPSTIHSVDPLSEIPANASAQKSAANAIQMAEKQIYEYEQIYNITNDAQIRDDMYKKIESLQDVVKSNKDRIAKIVKKKKLKQLIEKKEVVRYDKPGRPSLLFKNPDLHDRIHDCVEFGSADAERRKEAIKVRTIENLRKNLEERYEIYMARTTLKSYLLPHQSNSLAAKAHHHPAWVAVARVSRTETNEHPDTHYCLASVKCAKQFTSTFADVSVVISQDDKAKIGLGVPAVGHTFHKLQSVNEPATIADHDFPIGFGQKLIPSVYLIINPNESNDELRTGKLAIFIRPQWSLGTSSLTHMQDLESLASNSQYDDALKTNGMIRPIWILLVDGGPDENPRHLKNIKTYCQLFRKFDLDFLSIRTHAPGQSKYNPVERGMATLSGKLAGITLPIDHFGKHLDSQGKVINPELAARNFRYSGEALCEIWRRDLIFGKKVDACYVDMHTNPFEHIQFEGTEKEMVEKSKRRKKEQQKKLKEQDKETHGNSECFVPWSWIENHCNLCTYSLDIKRCTNRSCCGPPKAKEAMDFLHLHNGFLPPVTKAKDGRFINPIHLLQYGDLLKIPGYDAHCESMEKNTYLRLCCPVCQKYFPTLAFLVNHKRLIPINNDPMIVLMHPTTRGRPKKQQSSAFDDLSLLPSQRKRSYSEMELEPWVVISDRE</sequence>
<comment type="caution">
    <text evidence="3">The sequence shown here is derived from an EMBL/GenBank/DDBJ whole genome shotgun (WGS) entry which is preliminary data.</text>
</comment>
<keyword evidence="1" id="KW-0175">Coiled coil</keyword>
<gene>
    <name evidence="3" type="ORF">RirG_190070</name>
</gene>